<dbReference type="Gene3D" id="1.10.10.10">
    <property type="entry name" value="Winged helix-like DNA-binding domain superfamily/Winged helix DNA-binding domain"/>
    <property type="match status" value="1"/>
</dbReference>
<dbReference type="RefSeq" id="WP_344605919.1">
    <property type="nucleotide sequence ID" value="NZ_BAAAHE010000023.1"/>
</dbReference>
<proteinExistence type="predicted"/>
<name>A0ABN1GYW1_9ACTN</name>
<evidence type="ECO:0000259" key="1">
    <source>
        <dbReference type="Pfam" id="PF09339"/>
    </source>
</evidence>
<dbReference type="InterPro" id="IPR036388">
    <property type="entry name" value="WH-like_DNA-bd_sf"/>
</dbReference>
<accession>A0ABN1GYW1</accession>
<protein>
    <submittedName>
        <fullName evidence="2">Helix-turn-helix domain-containing protein</fullName>
    </submittedName>
</protein>
<dbReference type="InterPro" id="IPR036390">
    <property type="entry name" value="WH_DNA-bd_sf"/>
</dbReference>
<comment type="caution">
    <text evidence="2">The sequence shown here is derived from an EMBL/GenBank/DDBJ whole genome shotgun (WGS) entry which is preliminary data.</text>
</comment>
<feature type="domain" description="HTH iclR-type" evidence="1">
    <location>
        <begin position="16"/>
        <end position="61"/>
    </location>
</feature>
<gene>
    <name evidence="2" type="ORF">GCM10009547_28880</name>
</gene>
<dbReference type="EMBL" id="BAAAHE010000023">
    <property type="protein sequence ID" value="GAA0623979.1"/>
    <property type="molecule type" value="Genomic_DNA"/>
</dbReference>
<dbReference type="Pfam" id="PF09339">
    <property type="entry name" value="HTH_IclR"/>
    <property type="match status" value="1"/>
</dbReference>
<dbReference type="SUPFAM" id="SSF46785">
    <property type="entry name" value="Winged helix' DNA-binding domain"/>
    <property type="match status" value="1"/>
</dbReference>
<organism evidence="2 3">
    <name type="scientific">Sporichthya brevicatena</name>
    <dbReference type="NCBI Taxonomy" id="171442"/>
    <lineage>
        <taxon>Bacteria</taxon>
        <taxon>Bacillati</taxon>
        <taxon>Actinomycetota</taxon>
        <taxon>Actinomycetes</taxon>
        <taxon>Sporichthyales</taxon>
        <taxon>Sporichthyaceae</taxon>
        <taxon>Sporichthya</taxon>
    </lineage>
</organism>
<dbReference type="InterPro" id="IPR005471">
    <property type="entry name" value="Tscrpt_reg_IclR_N"/>
</dbReference>
<sequence>MTDGPRADGPARGRRAEVLRALADATEPLTVFDVAAELGVHANTVRWHLDALLEQGRVEQVRPDRCGPGRPPVLYRAVPKMDPAGPRNYHFLAAALVTGLAAGPDPAGQALAAGRAQGRALAAADGGAVRRSPVSRLVDLLDELGFAPERRREGGHTQIGLRNCPFLELAEPGSTVVCSLHLGVMQGALEGWGADVTADQLEPFVAPDLCLARLTKLA</sequence>
<reference evidence="3" key="1">
    <citation type="journal article" date="2019" name="Int. J. Syst. Evol. Microbiol.">
        <title>The Global Catalogue of Microorganisms (GCM) 10K type strain sequencing project: providing services to taxonomists for standard genome sequencing and annotation.</title>
        <authorList>
            <consortium name="The Broad Institute Genomics Platform"/>
            <consortium name="The Broad Institute Genome Sequencing Center for Infectious Disease"/>
            <person name="Wu L."/>
            <person name="Ma J."/>
        </authorList>
    </citation>
    <scope>NUCLEOTIDE SEQUENCE [LARGE SCALE GENOMIC DNA]</scope>
    <source>
        <strain evidence="3">JCM 10671</strain>
    </source>
</reference>
<evidence type="ECO:0000313" key="2">
    <source>
        <dbReference type="EMBL" id="GAA0623979.1"/>
    </source>
</evidence>
<dbReference type="InterPro" id="IPR011991">
    <property type="entry name" value="ArsR-like_HTH"/>
</dbReference>
<dbReference type="CDD" id="cd00090">
    <property type="entry name" value="HTH_ARSR"/>
    <property type="match status" value="1"/>
</dbReference>
<evidence type="ECO:0000313" key="3">
    <source>
        <dbReference type="Proteomes" id="UP001500957"/>
    </source>
</evidence>
<keyword evidence="3" id="KW-1185">Reference proteome</keyword>
<dbReference type="Proteomes" id="UP001500957">
    <property type="component" value="Unassembled WGS sequence"/>
</dbReference>